<dbReference type="Pfam" id="PF07366">
    <property type="entry name" value="SnoaL"/>
    <property type="match status" value="1"/>
</dbReference>
<keyword evidence="2" id="KW-1185">Reference proteome</keyword>
<reference evidence="1" key="1">
    <citation type="submission" date="2020-10" db="EMBL/GenBank/DDBJ databases">
        <title>Taxonomic study of unclassified bacteria belonging to the class Ktedonobacteria.</title>
        <authorList>
            <person name="Yabe S."/>
            <person name="Wang C.M."/>
            <person name="Zheng Y."/>
            <person name="Sakai Y."/>
            <person name="Cavaletti L."/>
            <person name="Monciardini P."/>
            <person name="Donadio S."/>
        </authorList>
    </citation>
    <scope>NUCLEOTIDE SEQUENCE</scope>
    <source>
        <strain evidence="1">SOSP1-1</strain>
    </source>
</reference>
<dbReference type="EMBL" id="BNJF01000003">
    <property type="protein sequence ID" value="GHO48006.1"/>
    <property type="molecule type" value="Genomic_DNA"/>
</dbReference>
<organism evidence="1 2">
    <name type="scientific">Ktedonospora formicarum</name>
    <dbReference type="NCBI Taxonomy" id="2778364"/>
    <lineage>
        <taxon>Bacteria</taxon>
        <taxon>Bacillati</taxon>
        <taxon>Chloroflexota</taxon>
        <taxon>Ktedonobacteria</taxon>
        <taxon>Ktedonobacterales</taxon>
        <taxon>Ktedonobacteraceae</taxon>
        <taxon>Ktedonospora</taxon>
    </lineage>
</organism>
<dbReference type="AlphaFoldDB" id="A0A8J3I3B5"/>
<dbReference type="RefSeq" id="WP_220197222.1">
    <property type="nucleotide sequence ID" value="NZ_BNJF01000003.1"/>
</dbReference>
<proteinExistence type="predicted"/>
<evidence type="ECO:0000313" key="2">
    <source>
        <dbReference type="Proteomes" id="UP000612362"/>
    </source>
</evidence>
<gene>
    <name evidence="1" type="ORF">KSX_61690</name>
</gene>
<comment type="caution">
    <text evidence="1">The sequence shown here is derived from an EMBL/GenBank/DDBJ whole genome shotgun (WGS) entry which is preliminary data.</text>
</comment>
<dbReference type="Proteomes" id="UP000612362">
    <property type="component" value="Unassembled WGS sequence"/>
</dbReference>
<name>A0A8J3I3B5_9CHLR</name>
<evidence type="ECO:0000313" key="1">
    <source>
        <dbReference type="EMBL" id="GHO48006.1"/>
    </source>
</evidence>
<dbReference type="Gene3D" id="3.10.450.50">
    <property type="match status" value="1"/>
</dbReference>
<dbReference type="InterPro" id="IPR009959">
    <property type="entry name" value="Cyclase_SnoaL-like"/>
</dbReference>
<dbReference type="GO" id="GO:0030638">
    <property type="term" value="P:polyketide metabolic process"/>
    <property type="evidence" value="ECO:0007669"/>
    <property type="project" value="InterPro"/>
</dbReference>
<sequence length="139" mass="15370">MSLEENKALASSSLSLITEKNFAAIDQIYASSYVRHDPDSPQVTNLESYRKYLAGLCTVFPDLHFTVEDVIAEGDQAVCRFRIRGTHAQPWRGLPATGKQVEITGINISRIAEGKIVEDWFNTDIFGLAMQLGAIPSPK</sequence>
<dbReference type="PANTHER" id="PTHR38436:SF1">
    <property type="entry name" value="ESTER CYCLASE"/>
    <property type="match status" value="1"/>
</dbReference>
<dbReference type="PANTHER" id="PTHR38436">
    <property type="entry name" value="POLYKETIDE CYCLASE SNOAL-LIKE DOMAIN"/>
    <property type="match status" value="1"/>
</dbReference>
<protein>
    <recommendedName>
        <fullName evidence="3">Ester cyclase</fullName>
    </recommendedName>
</protein>
<accession>A0A8J3I3B5</accession>
<dbReference type="SUPFAM" id="SSF54427">
    <property type="entry name" value="NTF2-like"/>
    <property type="match status" value="1"/>
</dbReference>
<evidence type="ECO:0008006" key="3">
    <source>
        <dbReference type="Google" id="ProtNLM"/>
    </source>
</evidence>
<dbReference type="InterPro" id="IPR032710">
    <property type="entry name" value="NTF2-like_dom_sf"/>
</dbReference>